<evidence type="ECO:0000256" key="3">
    <source>
        <dbReference type="ARBA" id="ARBA00023136"/>
    </source>
</evidence>
<dbReference type="NCBIfam" id="TIGR02214">
    <property type="entry name" value="spoVD_pbp"/>
    <property type="match status" value="1"/>
</dbReference>
<dbReference type="Pfam" id="PF03717">
    <property type="entry name" value="PBP_dimer"/>
    <property type="match status" value="1"/>
</dbReference>
<dbReference type="SUPFAM" id="SSF54184">
    <property type="entry name" value="Penicillin-binding protein 2x (pbp-2x), c-terminal domain"/>
    <property type="match status" value="2"/>
</dbReference>
<evidence type="ECO:0000259" key="4">
    <source>
        <dbReference type="PROSITE" id="PS51178"/>
    </source>
</evidence>
<keyword evidence="3" id="KW-0472">Membrane</keyword>
<evidence type="ECO:0000313" key="6">
    <source>
        <dbReference type="Proteomes" id="UP000075374"/>
    </source>
</evidence>
<dbReference type="AlphaFoldDB" id="A0A151AQ58"/>
<dbReference type="RefSeq" id="WP_061857346.1">
    <property type="nucleotide sequence ID" value="NZ_LTBB01000002.1"/>
</dbReference>
<dbReference type="STRING" id="1121305.CLCOL_04120"/>
<sequence length="731" mass="80738">MIKKEYRDKVIVKRRMLIVFGILLLLFFGLTIRLGYIMIIKSAKYKNIATDQWTSEVKIEARRGRILDRNGQELAVSANVYRVDLDMNTLRQTKAKYEIDDEEIASALATALNMDKEEVLKTLKKTLPSGLPIGSATLKRRIEKEEADKVRNIEIKGQKLRGVIVSPDTKRYYPNGNFLAHVLGHTRSDGEGLTGVELTYNKYLAGIPGVKIAETDNKSQDLPYTISEYTKPVPGKDVVLTIDEMIQHFAEKAAEQALIDNKAKAVTIIVMNPKNGEVLAMANKPDYNPNSPWEEGKTYEELQKNWRNRAVSDTFEPGSIFKVITAAAALEEKVVDEDSYEITCGGGTTIGKRTIHCWKRTGHGTETFADILKNSCNVGFMDLGRKLGAEKLNKHIQLFGLGEKTGIDLPGEAKGIIKKTENISDTDLATISFGQTNTLTAIQYMRALNAIANGGYLIKPHVVKEIVHYDENNKRIVDVNFNNIEQEKKKIEDEEIMAKLRGYLEKVVSEGGGQNAFVDGYKIAGKTGTAQKVVNGKYAAGKYIASFGGMAPADDPKITVFVSIDEPDPSKYYAGQIAAPVAKQVFTDIFNYMALNSSDADKVMVRNVTVPEVRGLKKEEAIKVLKDAKLSYEITNEGEYIVDMTPKPGYAVSEGGKIVLYSGNTQNYNKEVVVPNLKGYDKDKAIELLKSLGIEAKIIGEGVVSEQSISAGSKVNRGTATIVLTLNEFGD</sequence>
<dbReference type="Gene3D" id="3.30.450.330">
    <property type="match status" value="1"/>
</dbReference>
<evidence type="ECO:0000256" key="1">
    <source>
        <dbReference type="ARBA" id="ARBA00004370"/>
    </source>
</evidence>
<dbReference type="GO" id="GO:0005886">
    <property type="term" value="C:plasma membrane"/>
    <property type="evidence" value="ECO:0007669"/>
    <property type="project" value="TreeGrafter"/>
</dbReference>
<dbReference type="InterPro" id="IPR050515">
    <property type="entry name" value="Beta-lactam/transpept"/>
</dbReference>
<dbReference type="InterPro" id="IPR036138">
    <property type="entry name" value="PBP_dimer_sf"/>
</dbReference>
<dbReference type="InterPro" id="IPR012338">
    <property type="entry name" value="Beta-lactam/transpept-like"/>
</dbReference>
<dbReference type="CDD" id="cd06575">
    <property type="entry name" value="PASTA_Pbp2x-like_2"/>
    <property type="match status" value="1"/>
</dbReference>
<evidence type="ECO:0000313" key="5">
    <source>
        <dbReference type="EMBL" id="KYH29774.1"/>
    </source>
</evidence>
<dbReference type="GO" id="GO:0071555">
    <property type="term" value="P:cell wall organization"/>
    <property type="evidence" value="ECO:0007669"/>
    <property type="project" value="TreeGrafter"/>
</dbReference>
<dbReference type="Gene3D" id="3.40.710.10">
    <property type="entry name" value="DD-peptidase/beta-lactamase superfamily"/>
    <property type="match status" value="1"/>
</dbReference>
<keyword evidence="6" id="KW-1185">Reference proteome</keyword>
<gene>
    <name evidence="5" type="primary">spoVD</name>
    <name evidence="5" type="ORF">CLCOL_04120</name>
</gene>
<dbReference type="InterPro" id="IPR001460">
    <property type="entry name" value="PCN-bd_Tpept"/>
</dbReference>
<protein>
    <submittedName>
        <fullName evidence="5">Stage V sporulation protein D</fullName>
    </submittedName>
</protein>
<comment type="similarity">
    <text evidence="2">Belongs to the transpeptidase family.</text>
</comment>
<dbReference type="PANTHER" id="PTHR30627:SF1">
    <property type="entry name" value="PEPTIDOGLYCAN D,D-TRANSPEPTIDASE FTSI"/>
    <property type="match status" value="1"/>
</dbReference>
<comment type="subcellular location">
    <subcellularLocation>
        <location evidence="1">Membrane</location>
    </subcellularLocation>
</comment>
<dbReference type="InterPro" id="IPR005311">
    <property type="entry name" value="PBP_dimer"/>
</dbReference>
<dbReference type="CDD" id="cd06576">
    <property type="entry name" value="PASTA_Pbp2x-like_1"/>
    <property type="match status" value="1"/>
</dbReference>
<dbReference type="Gene3D" id="3.90.1310.10">
    <property type="entry name" value="Penicillin-binding protein 2a (Domain 2)"/>
    <property type="match status" value="1"/>
</dbReference>
<name>A0A151AQ58_9CLOT</name>
<feature type="domain" description="PASTA" evidence="4">
    <location>
        <begin position="604"/>
        <end position="664"/>
    </location>
</feature>
<dbReference type="SUPFAM" id="SSF56519">
    <property type="entry name" value="Penicillin binding protein dimerisation domain"/>
    <property type="match status" value="1"/>
</dbReference>
<dbReference type="SUPFAM" id="SSF56601">
    <property type="entry name" value="beta-lactamase/transpeptidase-like"/>
    <property type="match status" value="1"/>
</dbReference>
<dbReference type="Proteomes" id="UP000075374">
    <property type="component" value="Unassembled WGS sequence"/>
</dbReference>
<dbReference type="InterPro" id="IPR011927">
    <property type="entry name" value="SpoVD_pbp"/>
</dbReference>
<dbReference type="GO" id="GO:0008658">
    <property type="term" value="F:penicillin binding"/>
    <property type="evidence" value="ECO:0007669"/>
    <property type="project" value="InterPro"/>
</dbReference>
<dbReference type="InterPro" id="IPR005543">
    <property type="entry name" value="PASTA_dom"/>
</dbReference>
<dbReference type="PANTHER" id="PTHR30627">
    <property type="entry name" value="PEPTIDOGLYCAN D,D-TRANSPEPTIDASE"/>
    <property type="match status" value="1"/>
</dbReference>
<dbReference type="Pfam" id="PF00905">
    <property type="entry name" value="Transpeptidase"/>
    <property type="match status" value="1"/>
</dbReference>
<dbReference type="Gene3D" id="3.30.10.20">
    <property type="match status" value="2"/>
</dbReference>
<reference evidence="5 6" key="1">
    <citation type="submission" date="2016-02" db="EMBL/GenBank/DDBJ databases">
        <title>Genome sequence of Clostridium colicanis DSM 13634.</title>
        <authorList>
            <person name="Poehlein A."/>
            <person name="Daniel R."/>
        </authorList>
    </citation>
    <scope>NUCLEOTIDE SEQUENCE [LARGE SCALE GENOMIC DNA]</scope>
    <source>
        <strain evidence="5 6">DSM 13634</strain>
    </source>
</reference>
<proteinExistence type="inferred from homology"/>
<comment type="caution">
    <text evidence="5">The sequence shown here is derived from an EMBL/GenBank/DDBJ whole genome shotgun (WGS) entry which is preliminary data.</text>
</comment>
<evidence type="ECO:0000256" key="2">
    <source>
        <dbReference type="ARBA" id="ARBA00007171"/>
    </source>
</evidence>
<organism evidence="5 6">
    <name type="scientific">Clostridium colicanis DSM 13634</name>
    <dbReference type="NCBI Taxonomy" id="1121305"/>
    <lineage>
        <taxon>Bacteria</taxon>
        <taxon>Bacillati</taxon>
        <taxon>Bacillota</taxon>
        <taxon>Clostridia</taxon>
        <taxon>Eubacteriales</taxon>
        <taxon>Clostridiaceae</taxon>
        <taxon>Clostridium</taxon>
    </lineage>
</organism>
<dbReference type="EMBL" id="LTBB01000002">
    <property type="protein sequence ID" value="KYH29774.1"/>
    <property type="molecule type" value="Genomic_DNA"/>
</dbReference>
<accession>A0A151AQ58</accession>
<dbReference type="Pfam" id="PF03793">
    <property type="entry name" value="PASTA"/>
    <property type="match status" value="2"/>
</dbReference>
<dbReference type="PATRIC" id="fig|1121305.3.peg.414"/>
<dbReference type="PROSITE" id="PS51178">
    <property type="entry name" value="PASTA"/>
    <property type="match status" value="2"/>
</dbReference>
<feature type="domain" description="PASTA" evidence="4">
    <location>
        <begin position="669"/>
        <end position="728"/>
    </location>
</feature>
<dbReference type="SMART" id="SM00740">
    <property type="entry name" value="PASTA"/>
    <property type="match status" value="2"/>
</dbReference>